<evidence type="ECO:0000256" key="7">
    <source>
        <dbReference type="ARBA" id="ARBA00022763"/>
    </source>
</evidence>
<keyword evidence="7" id="KW-0227">DNA damage</keyword>
<dbReference type="EMBL" id="DSMG01000129">
    <property type="protein sequence ID" value="HDX32370.1"/>
    <property type="molecule type" value="Genomic_DNA"/>
</dbReference>
<dbReference type="Gene3D" id="3.40.470.10">
    <property type="entry name" value="Uracil-DNA glycosylase-like domain"/>
    <property type="match status" value="1"/>
</dbReference>
<dbReference type="NCBIfam" id="TIGR00758">
    <property type="entry name" value="UDG_fam4"/>
    <property type="match status" value="1"/>
</dbReference>
<protein>
    <recommendedName>
        <fullName evidence="4">Type-4 uracil-DNA glycosylase</fullName>
        <ecNumber evidence="3">3.2.2.27</ecNumber>
    </recommendedName>
</protein>
<organism evidence="13">
    <name type="scientific">Caldilinea aerophila</name>
    <dbReference type="NCBI Taxonomy" id="133453"/>
    <lineage>
        <taxon>Bacteria</taxon>
        <taxon>Bacillati</taxon>
        <taxon>Chloroflexota</taxon>
        <taxon>Caldilineae</taxon>
        <taxon>Caldilineales</taxon>
        <taxon>Caldilineaceae</taxon>
        <taxon>Caldilinea</taxon>
    </lineage>
</organism>
<name>A0A7C1JYU2_9CHLR</name>
<dbReference type="SUPFAM" id="SSF52141">
    <property type="entry name" value="Uracil-DNA glycosylase-like"/>
    <property type="match status" value="1"/>
</dbReference>
<dbReference type="GO" id="GO:0046872">
    <property type="term" value="F:metal ion binding"/>
    <property type="evidence" value="ECO:0007669"/>
    <property type="project" value="UniProtKB-KW"/>
</dbReference>
<evidence type="ECO:0000256" key="11">
    <source>
        <dbReference type="ARBA" id="ARBA00023204"/>
    </source>
</evidence>
<keyword evidence="9" id="KW-0408">Iron</keyword>
<dbReference type="EC" id="3.2.2.27" evidence="3"/>
<evidence type="ECO:0000256" key="10">
    <source>
        <dbReference type="ARBA" id="ARBA00023014"/>
    </source>
</evidence>
<dbReference type="InterPro" id="IPR051536">
    <property type="entry name" value="UDG_Type-4/5"/>
</dbReference>
<keyword evidence="6" id="KW-0479">Metal-binding</keyword>
<dbReference type="PANTHER" id="PTHR33693">
    <property type="entry name" value="TYPE-5 URACIL-DNA GLYCOSYLASE"/>
    <property type="match status" value="1"/>
</dbReference>
<dbReference type="SMART" id="SM00986">
    <property type="entry name" value="UDG"/>
    <property type="match status" value="1"/>
</dbReference>
<keyword evidence="11" id="KW-0234">DNA repair</keyword>
<comment type="catalytic activity">
    <reaction evidence="1">
        <text>Hydrolyzes single-stranded DNA or mismatched double-stranded DNA and polynucleotides, releasing free uracil.</text>
        <dbReference type="EC" id="3.2.2.27"/>
    </reaction>
</comment>
<dbReference type="CDD" id="cd10030">
    <property type="entry name" value="UDG-F4_TTUDGA_SPO1dp_like"/>
    <property type="match status" value="1"/>
</dbReference>
<evidence type="ECO:0000256" key="6">
    <source>
        <dbReference type="ARBA" id="ARBA00022723"/>
    </source>
</evidence>
<evidence type="ECO:0000256" key="5">
    <source>
        <dbReference type="ARBA" id="ARBA00022485"/>
    </source>
</evidence>
<dbReference type="AlphaFoldDB" id="A0A7C1JYU2"/>
<comment type="caution">
    <text evidence="13">The sequence shown here is derived from an EMBL/GenBank/DDBJ whole genome shotgun (WGS) entry which is preliminary data.</text>
</comment>
<evidence type="ECO:0000259" key="12">
    <source>
        <dbReference type="SMART" id="SM00986"/>
    </source>
</evidence>
<dbReference type="PANTHER" id="PTHR33693:SF1">
    <property type="entry name" value="TYPE-4 URACIL-DNA GLYCOSYLASE"/>
    <property type="match status" value="1"/>
</dbReference>
<evidence type="ECO:0000256" key="1">
    <source>
        <dbReference type="ARBA" id="ARBA00001400"/>
    </source>
</evidence>
<dbReference type="InterPro" id="IPR036895">
    <property type="entry name" value="Uracil-DNA_glycosylase-like_sf"/>
</dbReference>
<evidence type="ECO:0000256" key="2">
    <source>
        <dbReference type="ARBA" id="ARBA00006521"/>
    </source>
</evidence>
<dbReference type="SMART" id="SM00987">
    <property type="entry name" value="UreE_C"/>
    <property type="match status" value="1"/>
</dbReference>
<evidence type="ECO:0000313" key="13">
    <source>
        <dbReference type="EMBL" id="HDX32370.1"/>
    </source>
</evidence>
<dbReference type="InterPro" id="IPR005122">
    <property type="entry name" value="Uracil-DNA_glycosylase-like"/>
</dbReference>
<keyword evidence="8" id="KW-0378">Hydrolase</keyword>
<sequence length="224" mass="24806">MDAVTSPGEASREKGRLQALRCLEEEVATCQRCRLAQGRTHAVPGEGDLNAMVLFVGEAPGAEEDRLGRPFVGRSGQYLTEVLARCGVARSDVYITNIVKCRPPGNRDPLPDELAACEDYLLRQIEIIRPLIIVTLGRLSMRRWFPEGSITRLHGRARMAEDGRVAVAMFHPAAALRNPSWRIAFERDMARLSTLVERVREAAQRGEMVSPEALNGDEPDNGKC</sequence>
<evidence type="ECO:0000256" key="9">
    <source>
        <dbReference type="ARBA" id="ARBA00023004"/>
    </source>
</evidence>
<reference evidence="13" key="1">
    <citation type="journal article" date="2020" name="mSystems">
        <title>Genome- and Community-Level Interaction Insights into Carbon Utilization and Element Cycling Functions of Hydrothermarchaeota in Hydrothermal Sediment.</title>
        <authorList>
            <person name="Zhou Z."/>
            <person name="Liu Y."/>
            <person name="Xu W."/>
            <person name="Pan J."/>
            <person name="Luo Z.H."/>
            <person name="Li M."/>
        </authorList>
    </citation>
    <scope>NUCLEOTIDE SEQUENCE [LARGE SCALE GENOMIC DNA]</scope>
    <source>
        <strain evidence="13">SpSt-289</strain>
    </source>
</reference>
<dbReference type="GO" id="GO:0004844">
    <property type="term" value="F:uracil DNA N-glycosylase activity"/>
    <property type="evidence" value="ECO:0007669"/>
    <property type="project" value="UniProtKB-EC"/>
</dbReference>
<proteinExistence type="inferred from homology"/>
<dbReference type="Pfam" id="PF03167">
    <property type="entry name" value="UDG"/>
    <property type="match status" value="1"/>
</dbReference>
<keyword evidence="5" id="KW-0004">4Fe-4S</keyword>
<dbReference type="GO" id="GO:0006281">
    <property type="term" value="P:DNA repair"/>
    <property type="evidence" value="ECO:0007669"/>
    <property type="project" value="UniProtKB-KW"/>
</dbReference>
<keyword evidence="10" id="KW-0411">Iron-sulfur</keyword>
<accession>A0A7C1JYU2</accession>
<dbReference type="GO" id="GO:0051539">
    <property type="term" value="F:4 iron, 4 sulfur cluster binding"/>
    <property type="evidence" value="ECO:0007669"/>
    <property type="project" value="UniProtKB-KW"/>
</dbReference>
<evidence type="ECO:0000256" key="3">
    <source>
        <dbReference type="ARBA" id="ARBA00012030"/>
    </source>
</evidence>
<evidence type="ECO:0000256" key="4">
    <source>
        <dbReference type="ARBA" id="ARBA00019403"/>
    </source>
</evidence>
<feature type="domain" description="Uracil-DNA glycosylase-like" evidence="12">
    <location>
        <begin position="44"/>
        <end position="193"/>
    </location>
</feature>
<comment type="similarity">
    <text evidence="2">Belongs to the uracil-DNA glycosylase (UDG) superfamily. Type 4 (UDGa) family.</text>
</comment>
<evidence type="ECO:0000256" key="8">
    <source>
        <dbReference type="ARBA" id="ARBA00022801"/>
    </source>
</evidence>
<gene>
    <name evidence="13" type="ORF">ENQ20_12925</name>
</gene>
<dbReference type="InterPro" id="IPR005273">
    <property type="entry name" value="Ura-DNA_glyco_family4"/>
</dbReference>